<feature type="transmembrane region" description="Helical" evidence="9">
    <location>
        <begin position="180"/>
        <end position="199"/>
    </location>
</feature>
<protein>
    <submittedName>
        <fullName evidence="11">EamA family transporter RarD</fullName>
    </submittedName>
</protein>
<evidence type="ECO:0000313" key="12">
    <source>
        <dbReference type="Proteomes" id="UP001299876"/>
    </source>
</evidence>
<name>A0ABT0EU32_9PSED</name>
<feature type="transmembrane region" description="Helical" evidence="9">
    <location>
        <begin position="7"/>
        <end position="28"/>
    </location>
</feature>
<feature type="transmembrane region" description="Helical" evidence="9">
    <location>
        <begin position="272"/>
        <end position="289"/>
    </location>
</feature>
<dbReference type="Pfam" id="PF00892">
    <property type="entry name" value="EamA"/>
    <property type="match status" value="1"/>
</dbReference>
<feature type="domain" description="EamA" evidence="10">
    <location>
        <begin position="10"/>
        <end position="142"/>
    </location>
</feature>
<evidence type="ECO:0000256" key="4">
    <source>
        <dbReference type="ARBA" id="ARBA00022475"/>
    </source>
</evidence>
<dbReference type="PANTHER" id="PTHR22911:SF137">
    <property type="entry name" value="SOLUTE CARRIER FAMILY 35 MEMBER G2-RELATED"/>
    <property type="match status" value="1"/>
</dbReference>
<feature type="transmembrane region" description="Helical" evidence="9">
    <location>
        <begin position="211"/>
        <end position="233"/>
    </location>
</feature>
<comment type="subcellular location">
    <subcellularLocation>
        <location evidence="1">Cell membrane</location>
        <topology evidence="1">Multi-pass membrane protein</topology>
    </subcellularLocation>
</comment>
<feature type="transmembrane region" description="Helical" evidence="9">
    <location>
        <begin position="96"/>
        <end position="121"/>
    </location>
</feature>
<gene>
    <name evidence="11" type="primary">rarD</name>
    <name evidence="11" type="ORF">L9059_01940</name>
</gene>
<dbReference type="EMBL" id="JAKNRW010000001">
    <property type="protein sequence ID" value="MCK1788966.1"/>
    <property type="molecule type" value="Genomic_DNA"/>
</dbReference>
<sequence length="315" mass="34994">MNLSHLLKGGLFLTTLAYVIWGLTPLFYQHLRDVEAMEIFSIRVLFSVPLMVLLLLLSGTPVRIFKVLTQPRTFFWLFLSTACISTSWYLNTWGSINGQVLMVSLAYFLTPLISILIGVLYLRERLTLLQWVALVFCASGFLYACTSLDSFPWLAIGIAVAFGSYGVIKKQVRIDPLNGLSAETLLMVPFALFYLNGYMTEQSAWAAKEGGTHILLGLTAPIVLLPLGLFTVGVARLQNLSTIAVLQYIEPTLYFLLAVFVFGEAIDMNRMTTFMLVWIGFIAFSIDALRRVKQTRRSASPPPEPAAGGARRTGS</sequence>
<feature type="region of interest" description="Disordered" evidence="8">
    <location>
        <begin position="295"/>
        <end position="315"/>
    </location>
</feature>
<keyword evidence="4" id="KW-1003">Cell membrane</keyword>
<evidence type="ECO:0000256" key="1">
    <source>
        <dbReference type="ARBA" id="ARBA00004651"/>
    </source>
</evidence>
<feature type="compositionally biased region" description="Low complexity" evidence="8">
    <location>
        <begin position="306"/>
        <end position="315"/>
    </location>
</feature>
<reference evidence="11 12" key="1">
    <citation type="submission" date="2022-02" db="EMBL/GenBank/DDBJ databases">
        <title>Comparative genomics of the first Antarctic Pseudomonas spp. capable of biotransforming 2,4,6-Trinitrotoluene.</title>
        <authorList>
            <person name="Cabrera M.A."/>
            <person name="Marquez S.L."/>
            <person name="Perez-Donoso J.M."/>
        </authorList>
    </citation>
    <scope>NUCLEOTIDE SEQUENCE [LARGE SCALE GENOMIC DNA]</scope>
    <source>
        <strain evidence="11 12">TNT19</strain>
    </source>
</reference>
<proteinExistence type="inferred from homology"/>
<feature type="transmembrane region" description="Helical" evidence="9">
    <location>
        <begin position="245"/>
        <end position="266"/>
    </location>
</feature>
<evidence type="ECO:0000256" key="9">
    <source>
        <dbReference type="SAM" id="Phobius"/>
    </source>
</evidence>
<evidence type="ECO:0000259" key="10">
    <source>
        <dbReference type="Pfam" id="PF00892"/>
    </source>
</evidence>
<feature type="transmembrane region" description="Helical" evidence="9">
    <location>
        <begin position="150"/>
        <end position="168"/>
    </location>
</feature>
<keyword evidence="7 9" id="KW-0472">Membrane</keyword>
<keyword evidence="6 9" id="KW-1133">Transmembrane helix</keyword>
<feature type="transmembrane region" description="Helical" evidence="9">
    <location>
        <begin position="40"/>
        <end position="62"/>
    </location>
</feature>
<accession>A0ABT0EU32</accession>
<evidence type="ECO:0000256" key="3">
    <source>
        <dbReference type="ARBA" id="ARBA00022448"/>
    </source>
</evidence>
<feature type="transmembrane region" description="Helical" evidence="9">
    <location>
        <begin position="128"/>
        <end position="144"/>
    </location>
</feature>
<dbReference type="PANTHER" id="PTHR22911">
    <property type="entry name" value="ACYL-MALONYL CONDENSING ENZYME-RELATED"/>
    <property type="match status" value="1"/>
</dbReference>
<organism evidence="11 12">
    <name type="scientific">Pseudomonas violetae</name>
    <dbReference type="NCBI Taxonomy" id="2915813"/>
    <lineage>
        <taxon>Bacteria</taxon>
        <taxon>Pseudomonadati</taxon>
        <taxon>Pseudomonadota</taxon>
        <taxon>Gammaproteobacteria</taxon>
        <taxon>Pseudomonadales</taxon>
        <taxon>Pseudomonadaceae</taxon>
        <taxon>Pseudomonas</taxon>
    </lineage>
</organism>
<keyword evidence="3" id="KW-0813">Transport</keyword>
<comment type="similarity">
    <text evidence="2">Belongs to the EamA transporter family.</text>
</comment>
<feature type="transmembrane region" description="Helical" evidence="9">
    <location>
        <begin position="74"/>
        <end position="90"/>
    </location>
</feature>
<evidence type="ECO:0000256" key="5">
    <source>
        <dbReference type="ARBA" id="ARBA00022692"/>
    </source>
</evidence>
<dbReference type="InterPro" id="IPR000620">
    <property type="entry name" value="EamA_dom"/>
</dbReference>
<dbReference type="InterPro" id="IPR004626">
    <property type="entry name" value="RarD"/>
</dbReference>
<evidence type="ECO:0000313" key="11">
    <source>
        <dbReference type="EMBL" id="MCK1788966.1"/>
    </source>
</evidence>
<dbReference type="RefSeq" id="WP_247286622.1">
    <property type="nucleotide sequence ID" value="NZ_JAKNRW010000001.1"/>
</dbReference>
<dbReference type="SUPFAM" id="SSF103481">
    <property type="entry name" value="Multidrug resistance efflux transporter EmrE"/>
    <property type="match status" value="2"/>
</dbReference>
<evidence type="ECO:0000256" key="2">
    <source>
        <dbReference type="ARBA" id="ARBA00007362"/>
    </source>
</evidence>
<evidence type="ECO:0000256" key="8">
    <source>
        <dbReference type="SAM" id="MobiDB-lite"/>
    </source>
</evidence>
<dbReference type="InterPro" id="IPR037185">
    <property type="entry name" value="EmrE-like"/>
</dbReference>
<comment type="caution">
    <text evidence="11">The sequence shown here is derived from an EMBL/GenBank/DDBJ whole genome shotgun (WGS) entry which is preliminary data.</text>
</comment>
<keyword evidence="5 9" id="KW-0812">Transmembrane</keyword>
<evidence type="ECO:0000256" key="7">
    <source>
        <dbReference type="ARBA" id="ARBA00023136"/>
    </source>
</evidence>
<keyword evidence="12" id="KW-1185">Reference proteome</keyword>
<evidence type="ECO:0000256" key="6">
    <source>
        <dbReference type="ARBA" id="ARBA00022989"/>
    </source>
</evidence>
<dbReference type="Proteomes" id="UP001299876">
    <property type="component" value="Unassembled WGS sequence"/>
</dbReference>
<dbReference type="NCBIfam" id="TIGR00688">
    <property type="entry name" value="rarD"/>
    <property type="match status" value="1"/>
</dbReference>